<dbReference type="EMBL" id="CP042260">
    <property type="protein sequence ID" value="QDY67479.1"/>
    <property type="molecule type" value="Genomic_DNA"/>
</dbReference>
<organism evidence="2 3">
    <name type="scientific">Glutamicibacter halophytocola</name>
    <dbReference type="NCBI Taxonomy" id="1933880"/>
    <lineage>
        <taxon>Bacteria</taxon>
        <taxon>Bacillati</taxon>
        <taxon>Actinomycetota</taxon>
        <taxon>Actinomycetes</taxon>
        <taxon>Micrococcales</taxon>
        <taxon>Micrococcaceae</taxon>
        <taxon>Glutamicibacter</taxon>
    </lineage>
</organism>
<dbReference type="InterPro" id="IPR041223">
    <property type="entry name" value="ApeA_NTD"/>
</dbReference>
<reference evidence="2 3" key="1">
    <citation type="submission" date="2019-07" db="EMBL/GenBank/DDBJ databases">
        <title>Complete Genome Sequence of drought tolerant Plant Growth-Promoting Rhizobacterium Glutamicibacter halophytocola DR408.</title>
        <authorList>
            <person name="Nishu S.D."/>
            <person name="Lee T.K."/>
        </authorList>
    </citation>
    <scope>NUCLEOTIDE SEQUENCE [LARGE SCALE GENOMIC DNA]</scope>
    <source>
        <strain evidence="2 3">DR408</strain>
    </source>
</reference>
<sequence>MASKKLTTGDSLTGLLVDGIAGTPYVSALLTYDALAGVSLEVPYISEGVEQFSSVSQWARDMKPPSNLLFLSDRQSITLYGCRVTSTRETLFGNNISTVKITPREVVLKDRDGDHSDDLKVVELRSQLDGLAEWTRFGVIQSEVETGPDGLTKKLTVEVESKDPVTWKVGEVTFSLQSTWGSVKNDLGSEIHEGVNLHTTFDEPRSCSEHLVEQRKFISLLALIYGTAVSFRHHDVRDSRFRALKNAEGEFYTPFYELLSGETISDFEREVKPKQFERPLSKFSQLGKDGLARWFDSYDEWERVIQPVAGTLQRPLSYMEDHVVNACIGLEAAGQIIEHVVGEESTYRGKNPILATYIYRCLATVELKHDGIAISRIAMARGIAKIYNDTKHYDRFDYPPGEHSYVIGKLALLTARLLSLRLFGVESVTNSNREVTESLRQVREYMEMLGLLIDDKGKFADSADVSISGASTEQF</sequence>
<name>A0ABX5YCV4_9MICC</name>
<accession>A0ABX5YCV4</accession>
<dbReference type="RefSeq" id="WP_146277768.1">
    <property type="nucleotide sequence ID" value="NZ_CP042260.1"/>
</dbReference>
<evidence type="ECO:0000313" key="3">
    <source>
        <dbReference type="Proteomes" id="UP000320717"/>
    </source>
</evidence>
<protein>
    <recommendedName>
        <fullName evidence="1">ApeA N-terminal domain-containing protein</fullName>
    </recommendedName>
</protein>
<gene>
    <name evidence="2" type="ORF">FQA45_14840</name>
</gene>
<evidence type="ECO:0000259" key="1">
    <source>
        <dbReference type="Pfam" id="PF18862"/>
    </source>
</evidence>
<proteinExistence type="predicted"/>
<evidence type="ECO:0000313" key="2">
    <source>
        <dbReference type="EMBL" id="QDY67479.1"/>
    </source>
</evidence>
<dbReference type="Proteomes" id="UP000320717">
    <property type="component" value="Chromosome"/>
</dbReference>
<keyword evidence="3" id="KW-1185">Reference proteome</keyword>
<feature type="domain" description="ApeA N-terminal" evidence="1">
    <location>
        <begin position="26"/>
        <end position="232"/>
    </location>
</feature>
<dbReference type="Pfam" id="PF18862">
    <property type="entry name" value="ApeA_NTD1"/>
    <property type="match status" value="1"/>
</dbReference>